<dbReference type="Pfam" id="PF22479">
    <property type="entry name" value="Pam3_gp18"/>
    <property type="match status" value="1"/>
</dbReference>
<evidence type="ECO:0000259" key="1">
    <source>
        <dbReference type="Pfam" id="PF22479"/>
    </source>
</evidence>
<dbReference type="InterPro" id="IPR054252">
    <property type="entry name" value="Pam3_gp18"/>
</dbReference>
<evidence type="ECO:0000313" key="3">
    <source>
        <dbReference type="Proteomes" id="UP001208888"/>
    </source>
</evidence>
<sequence>MQVNEIPLSPDNQQFSTDINGVSYQIRSLWRDNAGWVVDLMDASGAPVVSDIPLVTGANLLSQYAYLNLGFGLVVVCDDPGQDYPTKTDLGIKSHLLVVTG</sequence>
<protein>
    <recommendedName>
        <fullName evidence="1">Cyanophage baseplate Pam3 plug gp18 domain-containing protein</fullName>
    </recommendedName>
</protein>
<dbReference type="AlphaFoldDB" id="A0AAJ1D0F6"/>
<evidence type="ECO:0000313" key="2">
    <source>
        <dbReference type="EMBL" id="MCW0344979.1"/>
    </source>
</evidence>
<gene>
    <name evidence="2" type="ORF">NB703_003072</name>
</gene>
<proteinExistence type="predicted"/>
<dbReference type="Proteomes" id="UP001208888">
    <property type="component" value="Unassembled WGS sequence"/>
</dbReference>
<comment type="caution">
    <text evidence="2">The sequence shown here is derived from an EMBL/GenBank/DDBJ whole genome shotgun (WGS) entry which is preliminary data.</text>
</comment>
<feature type="domain" description="Cyanophage baseplate Pam3 plug gp18" evidence="1">
    <location>
        <begin position="4"/>
        <end position="100"/>
    </location>
</feature>
<dbReference type="RefSeq" id="WP_264272071.1">
    <property type="nucleotide sequence ID" value="NZ_JANFVX010000011.1"/>
</dbReference>
<organism evidence="2 3">
    <name type="scientific">Pantoea ananas</name>
    <name type="common">Erwinia uredovora</name>
    <dbReference type="NCBI Taxonomy" id="553"/>
    <lineage>
        <taxon>Bacteria</taxon>
        <taxon>Pseudomonadati</taxon>
        <taxon>Pseudomonadota</taxon>
        <taxon>Gammaproteobacteria</taxon>
        <taxon>Enterobacterales</taxon>
        <taxon>Erwiniaceae</taxon>
        <taxon>Pantoea</taxon>
    </lineage>
</organism>
<accession>A0AAJ1D0F6</accession>
<dbReference type="EMBL" id="JANFVX010000011">
    <property type="protein sequence ID" value="MCW0344979.1"/>
    <property type="molecule type" value="Genomic_DNA"/>
</dbReference>
<name>A0AAJ1D0F6_PANAN</name>
<reference evidence="2" key="1">
    <citation type="submission" date="2022-06" db="EMBL/GenBank/DDBJ databases">
        <title>Dynamics of rice microbiomes reveals core vertical transmitted seed endophytes.</title>
        <authorList>
            <person name="Liao K."/>
            <person name="Zhang X."/>
        </authorList>
    </citation>
    <scope>NUCLEOTIDE SEQUENCE</scope>
    <source>
        <strain evidence="2">JT1-17</strain>
    </source>
</reference>